<accession>A0A1I7XEV8</accession>
<organism evidence="1 2">
    <name type="scientific">Heterorhabditis bacteriophora</name>
    <name type="common">Entomopathogenic nematode worm</name>
    <dbReference type="NCBI Taxonomy" id="37862"/>
    <lineage>
        <taxon>Eukaryota</taxon>
        <taxon>Metazoa</taxon>
        <taxon>Ecdysozoa</taxon>
        <taxon>Nematoda</taxon>
        <taxon>Chromadorea</taxon>
        <taxon>Rhabditida</taxon>
        <taxon>Rhabditina</taxon>
        <taxon>Rhabditomorpha</taxon>
        <taxon>Strongyloidea</taxon>
        <taxon>Heterorhabditidae</taxon>
        <taxon>Heterorhabditis</taxon>
    </lineage>
</organism>
<name>A0A1I7XEV8_HETBA</name>
<keyword evidence="1" id="KW-1185">Reference proteome</keyword>
<proteinExistence type="predicted"/>
<evidence type="ECO:0000313" key="2">
    <source>
        <dbReference type="WBParaSite" id="Hba_16193"/>
    </source>
</evidence>
<protein>
    <submittedName>
        <fullName evidence="2">Uncharacterized protein</fullName>
    </submittedName>
</protein>
<dbReference type="WBParaSite" id="Hba_16193">
    <property type="protein sequence ID" value="Hba_16193"/>
    <property type="gene ID" value="Hba_16193"/>
</dbReference>
<dbReference type="AlphaFoldDB" id="A0A1I7XEV8"/>
<reference evidence="2" key="1">
    <citation type="submission" date="2016-11" db="UniProtKB">
        <authorList>
            <consortium name="WormBaseParasite"/>
        </authorList>
    </citation>
    <scope>IDENTIFICATION</scope>
</reference>
<evidence type="ECO:0000313" key="1">
    <source>
        <dbReference type="Proteomes" id="UP000095283"/>
    </source>
</evidence>
<sequence length="75" mass="8379">MYNNRQSAVPKTTTLCGLILVKCNNSTRIRETSMTRGNSGTEESYVTVTTEAFLRATLETFFKRSIPVIADLKSD</sequence>
<dbReference type="Proteomes" id="UP000095283">
    <property type="component" value="Unplaced"/>
</dbReference>